<feature type="domain" description="Major facilitator superfamily (MFS) profile" evidence="7">
    <location>
        <begin position="14"/>
        <end position="429"/>
    </location>
</feature>
<evidence type="ECO:0000313" key="8">
    <source>
        <dbReference type="Proteomes" id="UP000085678"/>
    </source>
</evidence>
<feature type="transmembrane region" description="Helical" evidence="6">
    <location>
        <begin position="313"/>
        <end position="332"/>
    </location>
</feature>
<protein>
    <submittedName>
        <fullName evidence="9">Glucose-6-phosphate exchanger SLC37A4-like</fullName>
    </submittedName>
</protein>
<evidence type="ECO:0000256" key="3">
    <source>
        <dbReference type="ARBA" id="ARBA00022692"/>
    </source>
</evidence>
<dbReference type="SUPFAM" id="SSF103473">
    <property type="entry name" value="MFS general substrate transporter"/>
    <property type="match status" value="1"/>
</dbReference>
<evidence type="ECO:0000256" key="6">
    <source>
        <dbReference type="SAM" id="Phobius"/>
    </source>
</evidence>
<dbReference type="PIRSF" id="PIRSF002808">
    <property type="entry name" value="Hexose_phosphate_transp"/>
    <property type="match status" value="1"/>
</dbReference>
<keyword evidence="4 6" id="KW-1133">Transmembrane helix</keyword>
<dbReference type="GO" id="GO:0061513">
    <property type="term" value="F:glucose 6-phosphate:phosphate antiporter activity"/>
    <property type="evidence" value="ECO:0007669"/>
    <property type="project" value="TreeGrafter"/>
</dbReference>
<sequence length="440" mass="48121">MATERSLLGYQISNFVSMYIGYAFYMMNRKAFSFALPVMIKQEGLSKSDLGMVLSSNYVAYTISKFLAGVLSDRIPPNILFSVGLFFSGVAVTIFSETSQVWLFVGIWFMNGLSQGAGWPSCVKVLKHWFSPATFGTWWGVLSTSMNAANSLGPFIAMFIMLHYDWRFYMKLQGVTTCIFAMIVFFAIKNSPKSVGIDYDIQGAASEKKDDDKKSKGDSLENSTATWRDLIASPFLWVISLLILLILGTTTAVIDWGQLYLIQDREQSNYVGSTFMSLYGIGGTIGSIIPSYIADRLVAKQSPGSTFNPRLTVVLALSALTVNFLHLFTYCVTSESSQLWISVLAFGLGFGLYGSVALLGVVAVECAPPHLSGTSHALYGIGSNVGSVLAGLPLSYVAKYYNWSGVFVVLEAVGILTVAILVACRWMSHVIAVDKKKKTD</sequence>
<organism evidence="8 9">
    <name type="scientific">Lingula anatina</name>
    <name type="common">Brachiopod</name>
    <name type="synonym">Lingula unguis</name>
    <dbReference type="NCBI Taxonomy" id="7574"/>
    <lineage>
        <taxon>Eukaryota</taxon>
        <taxon>Metazoa</taxon>
        <taxon>Spiralia</taxon>
        <taxon>Lophotrochozoa</taxon>
        <taxon>Brachiopoda</taxon>
        <taxon>Linguliformea</taxon>
        <taxon>Lingulata</taxon>
        <taxon>Lingulida</taxon>
        <taxon>Linguloidea</taxon>
        <taxon>Lingulidae</taxon>
        <taxon>Lingula</taxon>
    </lineage>
</organism>
<dbReference type="InterPro" id="IPR011701">
    <property type="entry name" value="MFS"/>
</dbReference>
<dbReference type="InterPro" id="IPR051337">
    <property type="entry name" value="OPA_Antiporter"/>
</dbReference>
<dbReference type="PANTHER" id="PTHR43826">
    <property type="entry name" value="GLUCOSE-6-PHOSPHATE EXCHANGER SLC37A4"/>
    <property type="match status" value="1"/>
</dbReference>
<evidence type="ECO:0000256" key="5">
    <source>
        <dbReference type="ARBA" id="ARBA00023136"/>
    </source>
</evidence>
<name>A0A1S3JI44_LINAN</name>
<evidence type="ECO:0000256" key="1">
    <source>
        <dbReference type="ARBA" id="ARBA00004127"/>
    </source>
</evidence>
<dbReference type="Pfam" id="PF07690">
    <property type="entry name" value="MFS_1"/>
    <property type="match status" value="1"/>
</dbReference>
<comment type="similarity">
    <text evidence="2">Belongs to the major facilitator superfamily. Organophosphate:Pi antiporter (OPA) (TC 2.A.1.4) family.</text>
</comment>
<feature type="transmembrane region" description="Helical" evidence="6">
    <location>
        <begin position="7"/>
        <end position="27"/>
    </location>
</feature>
<dbReference type="KEGG" id="lak:106173113"/>
<dbReference type="Gene3D" id="1.20.1250.20">
    <property type="entry name" value="MFS general substrate transporter like domains"/>
    <property type="match status" value="2"/>
</dbReference>
<dbReference type="GO" id="GO:0035435">
    <property type="term" value="P:phosphate ion transmembrane transport"/>
    <property type="evidence" value="ECO:0007669"/>
    <property type="project" value="TreeGrafter"/>
</dbReference>
<proteinExistence type="inferred from homology"/>
<dbReference type="GO" id="GO:0005789">
    <property type="term" value="C:endoplasmic reticulum membrane"/>
    <property type="evidence" value="ECO:0007669"/>
    <property type="project" value="TreeGrafter"/>
</dbReference>
<dbReference type="InParanoid" id="A0A1S3JI44"/>
<gene>
    <name evidence="9" type="primary">LOC106173113</name>
</gene>
<dbReference type="GeneID" id="106173113"/>
<feature type="transmembrane region" description="Helical" evidence="6">
    <location>
        <begin position="235"/>
        <end position="257"/>
    </location>
</feature>
<feature type="transmembrane region" description="Helical" evidence="6">
    <location>
        <begin position="168"/>
        <end position="188"/>
    </location>
</feature>
<dbReference type="InterPro" id="IPR000849">
    <property type="entry name" value="Sugar_P_transporter"/>
</dbReference>
<dbReference type="PANTHER" id="PTHR43826:SF3">
    <property type="entry name" value="GLUCOSE-6-PHOSPHATE EXCHANGER SLC37A4"/>
    <property type="match status" value="1"/>
</dbReference>
<comment type="subcellular location">
    <subcellularLocation>
        <location evidence="1">Endomembrane system</location>
        <topology evidence="1">Multi-pass membrane protein</topology>
    </subcellularLocation>
</comment>
<keyword evidence="5 6" id="KW-0472">Membrane</keyword>
<evidence type="ECO:0000259" key="7">
    <source>
        <dbReference type="PROSITE" id="PS50850"/>
    </source>
</evidence>
<feature type="transmembrane region" description="Helical" evidence="6">
    <location>
        <begin position="138"/>
        <end position="161"/>
    </location>
</feature>
<keyword evidence="8" id="KW-1185">Reference proteome</keyword>
<accession>A0A1S3JI44</accession>
<dbReference type="InterPro" id="IPR036259">
    <property type="entry name" value="MFS_trans_sf"/>
</dbReference>
<feature type="transmembrane region" description="Helical" evidence="6">
    <location>
        <begin position="269"/>
        <end position="293"/>
    </location>
</feature>
<feature type="transmembrane region" description="Helical" evidence="6">
    <location>
        <begin position="405"/>
        <end position="428"/>
    </location>
</feature>
<dbReference type="Proteomes" id="UP000085678">
    <property type="component" value="Unplaced"/>
</dbReference>
<reference evidence="9" key="1">
    <citation type="submission" date="2025-08" db="UniProtKB">
        <authorList>
            <consortium name="RefSeq"/>
        </authorList>
    </citation>
    <scope>IDENTIFICATION</scope>
    <source>
        <tissue evidence="9">Gonads</tissue>
    </source>
</reference>
<keyword evidence="3 6" id="KW-0812">Transmembrane</keyword>
<feature type="transmembrane region" description="Helical" evidence="6">
    <location>
        <begin position="376"/>
        <end position="398"/>
    </location>
</feature>
<dbReference type="STRING" id="7574.A0A1S3JI44"/>
<feature type="transmembrane region" description="Helical" evidence="6">
    <location>
        <begin position="339"/>
        <end position="364"/>
    </location>
</feature>
<dbReference type="RefSeq" id="XP_013409569.1">
    <property type="nucleotide sequence ID" value="XM_013554115.1"/>
</dbReference>
<evidence type="ECO:0000256" key="4">
    <source>
        <dbReference type="ARBA" id="ARBA00022989"/>
    </source>
</evidence>
<dbReference type="OrthoDB" id="3639251at2759"/>
<feature type="transmembrane region" description="Helical" evidence="6">
    <location>
        <begin position="75"/>
        <end position="94"/>
    </location>
</feature>
<dbReference type="PROSITE" id="PS50850">
    <property type="entry name" value="MFS"/>
    <property type="match status" value="1"/>
</dbReference>
<dbReference type="AlphaFoldDB" id="A0A1S3JI44"/>
<dbReference type="InterPro" id="IPR020846">
    <property type="entry name" value="MFS_dom"/>
</dbReference>
<evidence type="ECO:0000256" key="2">
    <source>
        <dbReference type="ARBA" id="ARBA00009598"/>
    </source>
</evidence>
<evidence type="ECO:0000313" key="9">
    <source>
        <dbReference type="RefSeq" id="XP_013409569.1"/>
    </source>
</evidence>